<sequence>MPPFNLSSTCLLFVLALSAASLVSAYNSYVATTCSSFNVNPQGSEYIATCNGDLDCSKDCVSEIVGSDCQGPADSVTVTTSASQKCLTGFQVLNHSSKLAYLCKNESGSFTCQTRTGGDADRWTSQMHM</sequence>
<evidence type="ECO:0000313" key="2">
    <source>
        <dbReference type="EMBL" id="KNZ58673.1"/>
    </source>
</evidence>
<dbReference type="OrthoDB" id="10457020at2759"/>
<dbReference type="VEuPathDB" id="FungiDB:VP01_187g6"/>
<name>A0A0L6VD49_9BASI</name>
<dbReference type="AlphaFoldDB" id="A0A0L6VD49"/>
<gene>
    <name evidence="2" type="ORF">VP01_187g6</name>
</gene>
<comment type="caution">
    <text evidence="2">The sequence shown here is derived from an EMBL/GenBank/DDBJ whole genome shotgun (WGS) entry which is preliminary data.</text>
</comment>
<accession>A0A0L6VD49</accession>
<feature type="chain" id="PRO_5005568459" evidence="1">
    <location>
        <begin position="26"/>
        <end position="129"/>
    </location>
</feature>
<dbReference type="Proteomes" id="UP000037035">
    <property type="component" value="Unassembled WGS sequence"/>
</dbReference>
<dbReference type="EMBL" id="LAVV01006703">
    <property type="protein sequence ID" value="KNZ58673.1"/>
    <property type="molecule type" value="Genomic_DNA"/>
</dbReference>
<evidence type="ECO:0000313" key="3">
    <source>
        <dbReference type="Proteomes" id="UP000037035"/>
    </source>
</evidence>
<proteinExistence type="predicted"/>
<evidence type="ECO:0000256" key="1">
    <source>
        <dbReference type="SAM" id="SignalP"/>
    </source>
</evidence>
<keyword evidence="3" id="KW-1185">Reference proteome</keyword>
<organism evidence="2 3">
    <name type="scientific">Puccinia sorghi</name>
    <dbReference type="NCBI Taxonomy" id="27349"/>
    <lineage>
        <taxon>Eukaryota</taxon>
        <taxon>Fungi</taxon>
        <taxon>Dikarya</taxon>
        <taxon>Basidiomycota</taxon>
        <taxon>Pucciniomycotina</taxon>
        <taxon>Pucciniomycetes</taxon>
        <taxon>Pucciniales</taxon>
        <taxon>Pucciniaceae</taxon>
        <taxon>Puccinia</taxon>
    </lineage>
</organism>
<protein>
    <submittedName>
        <fullName evidence="2">Putative signal peptide protein</fullName>
    </submittedName>
</protein>
<keyword evidence="1" id="KW-0732">Signal</keyword>
<reference evidence="2 3" key="1">
    <citation type="submission" date="2015-08" db="EMBL/GenBank/DDBJ databases">
        <title>Next Generation Sequencing and Analysis of the Genome of Puccinia sorghi L Schw, the Causal Agent of Maize Common Rust.</title>
        <authorList>
            <person name="Rochi L."/>
            <person name="Burguener G."/>
            <person name="Darino M."/>
            <person name="Turjanski A."/>
            <person name="Kreff E."/>
            <person name="Dieguez M.J."/>
            <person name="Sacco F."/>
        </authorList>
    </citation>
    <scope>NUCLEOTIDE SEQUENCE [LARGE SCALE GENOMIC DNA]</scope>
    <source>
        <strain evidence="2 3">RO10H11247</strain>
    </source>
</reference>
<feature type="signal peptide" evidence="1">
    <location>
        <begin position="1"/>
        <end position="25"/>
    </location>
</feature>